<dbReference type="InterPro" id="IPR004176">
    <property type="entry name" value="Clp_R_N"/>
</dbReference>
<keyword evidence="4" id="KW-1185">Reference proteome</keyword>
<dbReference type="SUPFAM" id="SSF81923">
    <property type="entry name" value="Double Clp-N motif"/>
    <property type="match status" value="1"/>
</dbReference>
<comment type="caution">
    <text evidence="3">The sequence shown here is derived from an EMBL/GenBank/DDBJ whole genome shotgun (WGS) entry which is preliminary data.</text>
</comment>
<sequence>MEQFMTSEEIAELLHVDPVTIRRLVNKGELSAYRIGADYRFAPSDLQHYLQRQRITAHAQKEAGGGSGNPRDPFAQVLRKIIPGKHFTHSGEGDRDRFDRFTKRARHVLTLAQKEAQRFQHNYIGTEHLLLGLIREEGGVASEVLRNLGVEVDQVRQAVEAIIGRGEHVVLGEIGLTPRAKKVLELTFDEARRLNHRYIGTEHLLLGLVREGEGVAAKVLEGSFNLQLEQVRAETLRVLGEKQPEEAAAIPSIPSEASTLLSEGEPGLPCSSCGARSPRYFRYCFNCGQPLILDEESGHDKENED</sequence>
<feature type="domain" description="Clp R" evidence="2">
    <location>
        <begin position="98"/>
        <end position="241"/>
    </location>
</feature>
<reference evidence="3 4" key="1">
    <citation type="submission" date="2023-02" db="EMBL/GenBank/DDBJ databases">
        <title>Dictyobacter halimunensis sp. nov., a new member of the class Ktedonobacteria from forest soil in a geothermal area.</title>
        <authorList>
            <person name="Rachmania M.K."/>
            <person name="Ningsih F."/>
            <person name="Sakai Y."/>
            <person name="Yabe S."/>
            <person name="Yokota A."/>
            <person name="Sjamsuridzal W."/>
        </authorList>
    </citation>
    <scope>NUCLEOTIDE SEQUENCE [LARGE SCALE GENOMIC DNA]</scope>
    <source>
        <strain evidence="3 4">S3.2.2.5</strain>
    </source>
</reference>
<proteinExistence type="predicted"/>
<dbReference type="Pfam" id="PF12728">
    <property type="entry name" value="HTH_17"/>
    <property type="match status" value="1"/>
</dbReference>
<dbReference type="InterPro" id="IPR041657">
    <property type="entry name" value="HTH_17"/>
</dbReference>
<evidence type="ECO:0000313" key="4">
    <source>
        <dbReference type="Proteomes" id="UP001344906"/>
    </source>
</evidence>
<name>A0ABQ6FMM4_9CHLR</name>
<gene>
    <name evidence="3" type="ORF">KDH_23330</name>
</gene>
<dbReference type="InterPro" id="IPR044217">
    <property type="entry name" value="CLPT1/2"/>
</dbReference>
<evidence type="ECO:0000256" key="1">
    <source>
        <dbReference type="PROSITE-ProRule" id="PRU01251"/>
    </source>
</evidence>
<dbReference type="EMBL" id="BSRI01000001">
    <property type="protein sequence ID" value="GLV55489.1"/>
    <property type="molecule type" value="Genomic_DNA"/>
</dbReference>
<evidence type="ECO:0000313" key="3">
    <source>
        <dbReference type="EMBL" id="GLV55489.1"/>
    </source>
</evidence>
<dbReference type="Pfam" id="PF02861">
    <property type="entry name" value="Clp_N"/>
    <property type="match status" value="1"/>
</dbReference>
<dbReference type="PANTHER" id="PTHR47016:SF5">
    <property type="entry name" value="CLP DOMAIN SUPERFAMILY PROTEIN"/>
    <property type="match status" value="1"/>
</dbReference>
<dbReference type="PROSITE" id="PS51903">
    <property type="entry name" value="CLP_R"/>
    <property type="match status" value="1"/>
</dbReference>
<dbReference type="InterPro" id="IPR036628">
    <property type="entry name" value="Clp_N_dom_sf"/>
</dbReference>
<dbReference type="Gene3D" id="1.10.1780.10">
    <property type="entry name" value="Clp, N-terminal domain"/>
    <property type="match status" value="1"/>
</dbReference>
<organism evidence="3 4">
    <name type="scientific">Dictyobacter halimunensis</name>
    <dbReference type="NCBI Taxonomy" id="3026934"/>
    <lineage>
        <taxon>Bacteria</taxon>
        <taxon>Bacillati</taxon>
        <taxon>Chloroflexota</taxon>
        <taxon>Ktedonobacteria</taxon>
        <taxon>Ktedonobacterales</taxon>
        <taxon>Dictyobacteraceae</taxon>
        <taxon>Dictyobacter</taxon>
    </lineage>
</organism>
<dbReference type="Proteomes" id="UP001344906">
    <property type="component" value="Unassembled WGS sequence"/>
</dbReference>
<evidence type="ECO:0000259" key="2">
    <source>
        <dbReference type="PROSITE" id="PS51903"/>
    </source>
</evidence>
<keyword evidence="1" id="KW-0677">Repeat</keyword>
<protein>
    <recommendedName>
        <fullName evidence="2">Clp R domain-containing protein</fullName>
    </recommendedName>
</protein>
<dbReference type="InterPro" id="IPR010093">
    <property type="entry name" value="SinI_DNA-bd"/>
</dbReference>
<accession>A0ABQ6FMM4</accession>
<dbReference type="InterPro" id="IPR009061">
    <property type="entry name" value="DNA-bd_dom_put_sf"/>
</dbReference>
<dbReference type="NCBIfam" id="TIGR01764">
    <property type="entry name" value="excise"/>
    <property type="match status" value="1"/>
</dbReference>
<dbReference type="SUPFAM" id="SSF46955">
    <property type="entry name" value="Putative DNA-binding domain"/>
    <property type="match status" value="1"/>
</dbReference>
<dbReference type="PANTHER" id="PTHR47016">
    <property type="entry name" value="ATP-DEPENDENT CLP PROTEASE ATP-BINDING SUBUNIT CLPT1, CHLOROPLASTIC"/>
    <property type="match status" value="1"/>
</dbReference>